<keyword evidence="2" id="KW-1185">Reference proteome</keyword>
<accession>A0ACB8U6E9</accession>
<reference evidence="1" key="1">
    <citation type="journal article" date="2021" name="Environ. Microbiol.">
        <title>Gene family expansions and transcriptome signatures uncover fungal adaptations to wood decay.</title>
        <authorList>
            <person name="Hage H."/>
            <person name="Miyauchi S."/>
            <person name="Viragh M."/>
            <person name="Drula E."/>
            <person name="Min B."/>
            <person name="Chaduli D."/>
            <person name="Navarro D."/>
            <person name="Favel A."/>
            <person name="Norest M."/>
            <person name="Lesage-Meessen L."/>
            <person name="Balint B."/>
            <person name="Merenyi Z."/>
            <person name="de Eugenio L."/>
            <person name="Morin E."/>
            <person name="Martinez A.T."/>
            <person name="Baldrian P."/>
            <person name="Stursova M."/>
            <person name="Martinez M.J."/>
            <person name="Novotny C."/>
            <person name="Magnuson J.K."/>
            <person name="Spatafora J.W."/>
            <person name="Maurice S."/>
            <person name="Pangilinan J."/>
            <person name="Andreopoulos W."/>
            <person name="LaButti K."/>
            <person name="Hundley H."/>
            <person name="Na H."/>
            <person name="Kuo A."/>
            <person name="Barry K."/>
            <person name="Lipzen A."/>
            <person name="Henrissat B."/>
            <person name="Riley R."/>
            <person name="Ahrendt S."/>
            <person name="Nagy L.G."/>
            <person name="Grigoriev I.V."/>
            <person name="Martin F."/>
            <person name="Rosso M.N."/>
        </authorList>
    </citation>
    <scope>NUCLEOTIDE SEQUENCE</scope>
    <source>
        <strain evidence="1">CBS 384.51</strain>
    </source>
</reference>
<name>A0ACB8U6E9_9APHY</name>
<organism evidence="1 2">
    <name type="scientific">Irpex rosettiformis</name>
    <dbReference type="NCBI Taxonomy" id="378272"/>
    <lineage>
        <taxon>Eukaryota</taxon>
        <taxon>Fungi</taxon>
        <taxon>Dikarya</taxon>
        <taxon>Basidiomycota</taxon>
        <taxon>Agaricomycotina</taxon>
        <taxon>Agaricomycetes</taxon>
        <taxon>Polyporales</taxon>
        <taxon>Irpicaceae</taxon>
        <taxon>Irpex</taxon>
    </lineage>
</organism>
<comment type="caution">
    <text evidence="1">The sequence shown here is derived from an EMBL/GenBank/DDBJ whole genome shotgun (WGS) entry which is preliminary data.</text>
</comment>
<sequence length="62" mass="7155">MPPRKGLSPSDKANRTNYYYTWVRVRAFDSSKLLTLSTPRFVWLPSTSTAIGIQHHLNHKLV</sequence>
<protein>
    <submittedName>
        <fullName evidence="1">Uncharacterized protein</fullName>
    </submittedName>
</protein>
<gene>
    <name evidence="1" type="ORF">BDY19DRAFT_87758</name>
</gene>
<evidence type="ECO:0000313" key="2">
    <source>
        <dbReference type="Proteomes" id="UP001055072"/>
    </source>
</evidence>
<dbReference type="EMBL" id="MU274909">
    <property type="protein sequence ID" value="KAI0089828.1"/>
    <property type="molecule type" value="Genomic_DNA"/>
</dbReference>
<evidence type="ECO:0000313" key="1">
    <source>
        <dbReference type="EMBL" id="KAI0089828.1"/>
    </source>
</evidence>
<proteinExistence type="predicted"/>
<dbReference type="Proteomes" id="UP001055072">
    <property type="component" value="Unassembled WGS sequence"/>
</dbReference>